<evidence type="ECO:0000256" key="1">
    <source>
        <dbReference type="SAM" id="Phobius"/>
    </source>
</evidence>
<evidence type="ECO:0008006" key="4">
    <source>
        <dbReference type="Google" id="ProtNLM"/>
    </source>
</evidence>
<keyword evidence="3" id="KW-1185">Reference proteome</keyword>
<feature type="transmembrane region" description="Helical" evidence="1">
    <location>
        <begin position="194"/>
        <end position="215"/>
    </location>
</feature>
<keyword evidence="1" id="KW-1133">Transmembrane helix</keyword>
<dbReference type="OrthoDB" id="2455856at2"/>
<reference evidence="2 3" key="1">
    <citation type="submission" date="2018-06" db="EMBL/GenBank/DDBJ databases">
        <title>Genomic Encyclopedia of Type Strains, Phase III (KMG-III): the genomes of soil and plant-associated and newly described type strains.</title>
        <authorList>
            <person name="Whitman W."/>
        </authorList>
    </citation>
    <scope>NUCLEOTIDE SEQUENCE [LARGE SCALE GENOMIC DNA]</scope>
    <source>
        <strain evidence="2 3">CGMCC 1.8979</strain>
    </source>
</reference>
<dbReference type="AlphaFoldDB" id="A0A327YNW7"/>
<accession>A0A327YNW7</accession>
<dbReference type="Proteomes" id="UP000248555">
    <property type="component" value="Unassembled WGS sequence"/>
</dbReference>
<keyword evidence="1" id="KW-0812">Transmembrane</keyword>
<dbReference type="EMBL" id="QLMH01000005">
    <property type="protein sequence ID" value="RAK19899.1"/>
    <property type="molecule type" value="Genomic_DNA"/>
</dbReference>
<dbReference type="RefSeq" id="WP_111644945.1">
    <property type="nucleotide sequence ID" value="NZ_QLMH01000005.1"/>
</dbReference>
<keyword evidence="1" id="KW-0472">Membrane</keyword>
<feature type="transmembrane region" description="Helical" evidence="1">
    <location>
        <begin position="30"/>
        <end position="53"/>
    </location>
</feature>
<comment type="caution">
    <text evidence="2">The sequence shown here is derived from an EMBL/GenBank/DDBJ whole genome shotgun (WGS) entry which is preliminary data.</text>
</comment>
<organism evidence="2 3">
    <name type="scientific">Paranoxybacillus vitaminiphilus</name>
    <dbReference type="NCBI Taxonomy" id="581036"/>
    <lineage>
        <taxon>Bacteria</taxon>
        <taxon>Bacillati</taxon>
        <taxon>Bacillota</taxon>
        <taxon>Bacilli</taxon>
        <taxon>Bacillales</taxon>
        <taxon>Anoxybacillaceae</taxon>
        <taxon>Paranoxybacillus</taxon>
    </lineage>
</organism>
<feature type="transmembrane region" description="Helical" evidence="1">
    <location>
        <begin position="74"/>
        <end position="103"/>
    </location>
</feature>
<proteinExistence type="predicted"/>
<protein>
    <recommendedName>
        <fullName evidence="4">Yip1-like protein</fullName>
    </recommendedName>
</protein>
<evidence type="ECO:0000313" key="2">
    <source>
        <dbReference type="EMBL" id="RAK19899.1"/>
    </source>
</evidence>
<feature type="transmembrane region" description="Helical" evidence="1">
    <location>
        <begin position="161"/>
        <end position="182"/>
    </location>
</feature>
<gene>
    <name evidence="2" type="ORF">B0I26_10581</name>
</gene>
<name>A0A327YNW7_9BACL</name>
<sequence length="224" mass="25290">MIFRIQLWRGIFQPNFKFYQLRQAEKVNGLLWRLMILSIVSGLLSGLSVYAGLDTEMFTRLVEKKSMEAIEAMKLLFGVGSVLNGIISPIIIMYLSSLLIWTVLEDMKFYKIAAIQLYVVFIGVLEKTLEMVFRLMTGANSFSSPFGFGILAQLITDQPLLIHFMNEITIFGILGVIIQIIALKICSSFSLGKISILVIGIYLIFNLISSLLSLMDIEQIFKVI</sequence>
<evidence type="ECO:0000313" key="3">
    <source>
        <dbReference type="Proteomes" id="UP000248555"/>
    </source>
</evidence>